<evidence type="ECO:0000313" key="2">
    <source>
        <dbReference type="EMBL" id="MED6219792.1"/>
    </source>
</evidence>
<gene>
    <name evidence="2" type="ORF">PIB30_039006</name>
</gene>
<evidence type="ECO:0000259" key="1">
    <source>
        <dbReference type="PROSITE" id="PS51277"/>
    </source>
</evidence>
<keyword evidence="3" id="KW-1185">Reference proteome</keyword>
<evidence type="ECO:0000313" key="3">
    <source>
        <dbReference type="Proteomes" id="UP001341840"/>
    </source>
</evidence>
<feature type="domain" description="BURP" evidence="1">
    <location>
        <begin position="45"/>
        <end position="140"/>
    </location>
</feature>
<protein>
    <recommendedName>
        <fullName evidence="1">BURP domain-containing protein</fullName>
    </recommendedName>
</protein>
<dbReference type="EMBL" id="JASCZI010272064">
    <property type="protein sequence ID" value="MED6219792.1"/>
    <property type="molecule type" value="Genomic_DNA"/>
</dbReference>
<accession>A0ABU6ZCV7</accession>
<reference evidence="2 3" key="1">
    <citation type="journal article" date="2023" name="Plants (Basel)">
        <title>Bridging the Gap: Combining Genomics and Transcriptomics Approaches to Understand Stylosanthes scabra, an Orphan Legume from the Brazilian Caatinga.</title>
        <authorList>
            <person name="Ferreira-Neto J.R.C."/>
            <person name="da Silva M.D."/>
            <person name="Binneck E."/>
            <person name="de Melo N.F."/>
            <person name="da Silva R.H."/>
            <person name="de Melo A.L.T.M."/>
            <person name="Pandolfi V."/>
            <person name="Bustamante F.O."/>
            <person name="Brasileiro-Vidal A.C."/>
            <person name="Benko-Iseppon A.M."/>
        </authorList>
    </citation>
    <scope>NUCLEOTIDE SEQUENCE [LARGE SCALE GENOMIC DNA]</scope>
    <source>
        <tissue evidence="2">Leaves</tissue>
    </source>
</reference>
<dbReference type="Proteomes" id="UP001341840">
    <property type="component" value="Unassembled WGS sequence"/>
</dbReference>
<dbReference type="Pfam" id="PF03181">
    <property type="entry name" value="BURP"/>
    <property type="match status" value="1"/>
</dbReference>
<dbReference type="InterPro" id="IPR004873">
    <property type="entry name" value="BURP_dom"/>
</dbReference>
<dbReference type="PROSITE" id="PS51277">
    <property type="entry name" value="BURP"/>
    <property type="match status" value="1"/>
</dbReference>
<dbReference type="PANTHER" id="PTHR31236">
    <property type="entry name" value="BURP DOMAIN PROTEIN USPL1-LIKE"/>
    <property type="match status" value="1"/>
</dbReference>
<dbReference type="InterPro" id="IPR044816">
    <property type="entry name" value="BURP"/>
</dbReference>
<dbReference type="PANTHER" id="PTHR31236:SF45">
    <property type="entry name" value="BURP DOMAIN-CONTAINING PROTEIN"/>
    <property type="match status" value="1"/>
</dbReference>
<organism evidence="2 3">
    <name type="scientific">Stylosanthes scabra</name>
    <dbReference type="NCBI Taxonomy" id="79078"/>
    <lineage>
        <taxon>Eukaryota</taxon>
        <taxon>Viridiplantae</taxon>
        <taxon>Streptophyta</taxon>
        <taxon>Embryophyta</taxon>
        <taxon>Tracheophyta</taxon>
        <taxon>Spermatophyta</taxon>
        <taxon>Magnoliopsida</taxon>
        <taxon>eudicotyledons</taxon>
        <taxon>Gunneridae</taxon>
        <taxon>Pentapetalae</taxon>
        <taxon>rosids</taxon>
        <taxon>fabids</taxon>
        <taxon>Fabales</taxon>
        <taxon>Fabaceae</taxon>
        <taxon>Papilionoideae</taxon>
        <taxon>50 kb inversion clade</taxon>
        <taxon>dalbergioids sensu lato</taxon>
        <taxon>Dalbergieae</taxon>
        <taxon>Pterocarpus clade</taxon>
        <taxon>Stylosanthes</taxon>
    </lineage>
</organism>
<sequence>MLIIFCSCLKGSWNWTAHSNPEGFCYVFSYACGINHIQTVSNKTFFLEHELQERKISEATLKKPSNEPAFLPDTVGIPFSSSRLPEILSRWKIEPKSTEAATIKQTLGMCEIPALKGERKYCTSSVESLIKFALFAMGGT</sequence>
<proteinExistence type="predicted"/>
<name>A0ABU6ZCV7_9FABA</name>
<comment type="caution">
    <text evidence="2">The sequence shown here is derived from an EMBL/GenBank/DDBJ whole genome shotgun (WGS) entry which is preliminary data.</text>
</comment>